<dbReference type="PANTHER" id="PTHR10218:SF302">
    <property type="entry name" value="GUANINE NUCLEOTIDE-BINDING PROTEIN ALPHA-5 SUBUNIT"/>
    <property type="match status" value="1"/>
</dbReference>
<keyword evidence="5" id="KW-0460">Magnesium</keyword>
<dbReference type="GO" id="GO:0005525">
    <property type="term" value="F:GTP binding"/>
    <property type="evidence" value="ECO:0007669"/>
    <property type="project" value="UniProtKB-KW"/>
</dbReference>
<sequence>MGNFCIGSTSLPDQIHERMASRHIQAYIKDHEKQQEREKWLLLLGTGSSGKSTLFKELRLIDGHRFQDREKIKHKQIIRKNMLNHTLFLLAGRTKTLGLISNLFKKKKKKNQKLYEGNPQKYEDCRVDVEDKEIMTNIDVVLSFSKEDFDNEDEIDEVRLEKLGNAIEFLWTLYPIKHTLRQRTGYTDESEKVKKKKKKRKEFLSLLISSNIRKGEDRAACIYRHRYFPDNLEHFLQKAKQIMVQDYMPDNDDILRTRNETNGIEEL</sequence>
<dbReference type="GO" id="GO:0007188">
    <property type="term" value="P:adenylate cyclase-modulating G protein-coupled receptor signaling pathway"/>
    <property type="evidence" value="ECO:0007669"/>
    <property type="project" value="TreeGrafter"/>
</dbReference>
<dbReference type="PROSITE" id="PS51882">
    <property type="entry name" value="G_ALPHA"/>
    <property type="match status" value="1"/>
</dbReference>
<dbReference type="InterPro" id="IPR001019">
    <property type="entry name" value="Gprotein_alpha_su"/>
</dbReference>
<comment type="caution">
    <text evidence="6">The sequence shown here is derived from an EMBL/GenBank/DDBJ whole genome shotgun (WGS) entry which is preliminary data.</text>
</comment>
<name>X6NTM8_RETFI</name>
<keyword evidence="3" id="KW-0342">GTP-binding</keyword>
<gene>
    <name evidence="6" type="ORF">RFI_08007</name>
</gene>
<dbReference type="GO" id="GO:0031683">
    <property type="term" value="F:G-protein beta/gamma-subunit complex binding"/>
    <property type="evidence" value="ECO:0007669"/>
    <property type="project" value="InterPro"/>
</dbReference>
<evidence type="ECO:0000256" key="5">
    <source>
        <dbReference type="PIRSR" id="PIRSR601019-2"/>
    </source>
</evidence>
<evidence type="ECO:0000256" key="3">
    <source>
        <dbReference type="ARBA" id="ARBA00023134"/>
    </source>
</evidence>
<dbReference type="Pfam" id="PF00503">
    <property type="entry name" value="G-alpha"/>
    <property type="match status" value="1"/>
</dbReference>
<accession>X6NTM8</accession>
<keyword evidence="2" id="KW-0547">Nucleotide-binding</keyword>
<evidence type="ECO:0000256" key="2">
    <source>
        <dbReference type="ARBA" id="ARBA00022741"/>
    </source>
</evidence>
<evidence type="ECO:0000256" key="1">
    <source>
        <dbReference type="ARBA" id="ARBA00022723"/>
    </source>
</evidence>
<dbReference type="GO" id="GO:0005737">
    <property type="term" value="C:cytoplasm"/>
    <property type="evidence" value="ECO:0007669"/>
    <property type="project" value="TreeGrafter"/>
</dbReference>
<evidence type="ECO:0000313" key="7">
    <source>
        <dbReference type="Proteomes" id="UP000023152"/>
    </source>
</evidence>
<reference evidence="6 7" key="1">
    <citation type="journal article" date="2013" name="Curr. Biol.">
        <title>The Genome of the Foraminiferan Reticulomyxa filosa.</title>
        <authorList>
            <person name="Glockner G."/>
            <person name="Hulsmann N."/>
            <person name="Schleicher M."/>
            <person name="Noegel A.A."/>
            <person name="Eichinger L."/>
            <person name="Gallinger C."/>
            <person name="Pawlowski J."/>
            <person name="Sierra R."/>
            <person name="Euteneuer U."/>
            <person name="Pillet L."/>
            <person name="Moustafa A."/>
            <person name="Platzer M."/>
            <person name="Groth M."/>
            <person name="Szafranski K."/>
            <person name="Schliwa M."/>
        </authorList>
    </citation>
    <scope>NUCLEOTIDE SEQUENCE [LARGE SCALE GENOMIC DNA]</scope>
</reference>
<proteinExistence type="predicted"/>
<dbReference type="OrthoDB" id="5817230at2759"/>
<keyword evidence="1 5" id="KW-0479">Metal-binding</keyword>
<feature type="non-terminal residue" evidence="6">
    <location>
        <position position="267"/>
    </location>
</feature>
<dbReference type="AlphaFoldDB" id="X6NTM8"/>
<dbReference type="PANTHER" id="PTHR10218">
    <property type="entry name" value="GTP-BINDING PROTEIN ALPHA SUBUNIT"/>
    <property type="match status" value="1"/>
</dbReference>
<dbReference type="InterPro" id="IPR011025">
    <property type="entry name" value="GproteinA_insert"/>
</dbReference>
<evidence type="ECO:0000256" key="4">
    <source>
        <dbReference type="ARBA" id="ARBA00023224"/>
    </source>
</evidence>
<dbReference type="GO" id="GO:0001664">
    <property type="term" value="F:G protein-coupled receptor binding"/>
    <property type="evidence" value="ECO:0007669"/>
    <property type="project" value="TreeGrafter"/>
</dbReference>
<evidence type="ECO:0000313" key="6">
    <source>
        <dbReference type="EMBL" id="ETO29119.1"/>
    </source>
</evidence>
<dbReference type="GO" id="GO:0005834">
    <property type="term" value="C:heterotrimeric G-protein complex"/>
    <property type="evidence" value="ECO:0007669"/>
    <property type="project" value="TreeGrafter"/>
</dbReference>
<organism evidence="6 7">
    <name type="scientific">Reticulomyxa filosa</name>
    <dbReference type="NCBI Taxonomy" id="46433"/>
    <lineage>
        <taxon>Eukaryota</taxon>
        <taxon>Sar</taxon>
        <taxon>Rhizaria</taxon>
        <taxon>Retaria</taxon>
        <taxon>Foraminifera</taxon>
        <taxon>Monothalamids</taxon>
        <taxon>Reticulomyxidae</taxon>
        <taxon>Reticulomyxa</taxon>
    </lineage>
</organism>
<feature type="binding site" evidence="5">
    <location>
        <position position="52"/>
    </location>
    <ligand>
        <name>Mg(2+)</name>
        <dbReference type="ChEBI" id="CHEBI:18420"/>
    </ligand>
</feature>
<dbReference type="Gene3D" id="3.40.50.300">
    <property type="entry name" value="P-loop containing nucleotide triphosphate hydrolases"/>
    <property type="match status" value="1"/>
</dbReference>
<keyword evidence="7" id="KW-1185">Reference proteome</keyword>
<dbReference type="EMBL" id="ASPP01006244">
    <property type="protein sequence ID" value="ETO29119.1"/>
    <property type="molecule type" value="Genomic_DNA"/>
</dbReference>
<dbReference type="GO" id="GO:0046872">
    <property type="term" value="F:metal ion binding"/>
    <property type="evidence" value="ECO:0007669"/>
    <property type="project" value="UniProtKB-KW"/>
</dbReference>
<keyword evidence="4" id="KW-0807">Transducer</keyword>
<dbReference type="GO" id="GO:0003924">
    <property type="term" value="F:GTPase activity"/>
    <property type="evidence" value="ECO:0007669"/>
    <property type="project" value="InterPro"/>
</dbReference>
<dbReference type="InterPro" id="IPR027417">
    <property type="entry name" value="P-loop_NTPase"/>
</dbReference>
<dbReference type="Proteomes" id="UP000023152">
    <property type="component" value="Unassembled WGS sequence"/>
</dbReference>
<protein>
    <submittedName>
        <fullName evidence="6">G-protein subunit alpha 1</fullName>
    </submittedName>
</protein>
<dbReference type="SUPFAM" id="SSF52540">
    <property type="entry name" value="P-loop containing nucleoside triphosphate hydrolases"/>
    <property type="match status" value="1"/>
</dbReference>
<dbReference type="Gene3D" id="1.10.400.10">
    <property type="entry name" value="GI Alpha 1, domain 2-like"/>
    <property type="match status" value="1"/>
</dbReference>
<dbReference type="PRINTS" id="PR00318">
    <property type="entry name" value="GPROTEINA"/>
</dbReference>
<dbReference type="SUPFAM" id="SSF47895">
    <property type="entry name" value="Transducin (alpha subunit), insertion domain"/>
    <property type="match status" value="1"/>
</dbReference>